<sequence>MDTNELNPSELGTKSYWDKSYNTEIKNYLNHGDTGDVWFDESSQFRVIKWMNASTSGINKGDSIIDLGTGNGMMLIELSLEGYTNLTGIDYSENGIELAQKIAKDQNHTINYKVADLLSDALEVLGKFKVCHDKGTYDAISLMENAMEKRSIYMKNVANLMNDDGLFIITSCNFTEDELIESFNEVFVKEALIPTQTFRFGGKIGSVVTSIVLKKK</sequence>
<reference evidence="6 7" key="1">
    <citation type="submission" date="2015-04" db="EMBL/GenBank/DDBJ databases">
        <authorList>
            <person name="Syromyatnikov M.Y."/>
            <person name="Popov V.N."/>
        </authorList>
    </citation>
    <scope>NUCLEOTIDE SEQUENCE [LARGE SCALE GENOMIC DNA]</scope>
</reference>
<evidence type="ECO:0000259" key="5">
    <source>
        <dbReference type="Pfam" id="PF13847"/>
    </source>
</evidence>
<organism evidence="6 7">
    <name type="scientific">Clunio marinus</name>
    <dbReference type="NCBI Taxonomy" id="568069"/>
    <lineage>
        <taxon>Eukaryota</taxon>
        <taxon>Metazoa</taxon>
        <taxon>Ecdysozoa</taxon>
        <taxon>Arthropoda</taxon>
        <taxon>Hexapoda</taxon>
        <taxon>Insecta</taxon>
        <taxon>Pterygota</taxon>
        <taxon>Neoptera</taxon>
        <taxon>Endopterygota</taxon>
        <taxon>Diptera</taxon>
        <taxon>Nematocera</taxon>
        <taxon>Chironomoidea</taxon>
        <taxon>Chironomidae</taxon>
        <taxon>Clunio</taxon>
    </lineage>
</organism>
<feature type="domain" description="Methyltransferase" evidence="5">
    <location>
        <begin position="59"/>
        <end position="188"/>
    </location>
</feature>
<dbReference type="Pfam" id="PF13847">
    <property type="entry name" value="Methyltransf_31"/>
    <property type="match status" value="1"/>
</dbReference>
<dbReference type="GO" id="GO:0032259">
    <property type="term" value="P:methylation"/>
    <property type="evidence" value="ECO:0007669"/>
    <property type="project" value="UniProtKB-KW"/>
</dbReference>
<dbReference type="InterPro" id="IPR029063">
    <property type="entry name" value="SAM-dependent_MTases_sf"/>
</dbReference>
<evidence type="ECO:0000313" key="7">
    <source>
        <dbReference type="Proteomes" id="UP000183832"/>
    </source>
</evidence>
<accession>A0A1J1HI76</accession>
<dbReference type="HAMAP" id="MF_03188">
    <property type="entry name" value="Methyltr_EFM4"/>
    <property type="match status" value="1"/>
</dbReference>
<dbReference type="GO" id="GO:0016279">
    <property type="term" value="F:protein-lysine N-methyltransferase activity"/>
    <property type="evidence" value="ECO:0007669"/>
    <property type="project" value="TreeGrafter"/>
</dbReference>
<dbReference type="InterPro" id="IPR026635">
    <property type="entry name" value="Efm4/METTL10"/>
</dbReference>
<dbReference type="STRING" id="568069.A0A1J1HI76"/>
<dbReference type="OrthoDB" id="540004at2759"/>
<dbReference type="GO" id="GO:0005737">
    <property type="term" value="C:cytoplasm"/>
    <property type="evidence" value="ECO:0007669"/>
    <property type="project" value="TreeGrafter"/>
</dbReference>
<dbReference type="AlphaFoldDB" id="A0A1J1HI76"/>
<dbReference type="Proteomes" id="UP000183832">
    <property type="component" value="Unassembled WGS sequence"/>
</dbReference>
<dbReference type="PANTHER" id="PTHR12843:SF5">
    <property type="entry name" value="EEF1A LYSINE METHYLTRANSFERASE 2"/>
    <property type="match status" value="1"/>
</dbReference>
<dbReference type="CDD" id="cd02440">
    <property type="entry name" value="AdoMet_MTases"/>
    <property type="match status" value="1"/>
</dbReference>
<dbReference type="EMBL" id="CVRI01000004">
    <property type="protein sequence ID" value="CRK87717.1"/>
    <property type="molecule type" value="Genomic_DNA"/>
</dbReference>
<dbReference type="PANTHER" id="PTHR12843">
    <property type="entry name" value="PROTEIN-LYSINE N-METHYLTRANSFERASE METTL10"/>
    <property type="match status" value="1"/>
</dbReference>
<keyword evidence="3" id="KW-0808">Transferase</keyword>
<evidence type="ECO:0000256" key="3">
    <source>
        <dbReference type="ARBA" id="ARBA00022679"/>
    </source>
</evidence>
<dbReference type="Gene3D" id="3.40.50.150">
    <property type="entry name" value="Vaccinia Virus protein VP39"/>
    <property type="match status" value="1"/>
</dbReference>
<dbReference type="InterPro" id="IPR025714">
    <property type="entry name" value="Methyltranfer_dom"/>
</dbReference>
<evidence type="ECO:0000256" key="4">
    <source>
        <dbReference type="ARBA" id="ARBA00022691"/>
    </source>
</evidence>
<keyword evidence="1" id="KW-0963">Cytoplasm</keyword>
<evidence type="ECO:0000313" key="6">
    <source>
        <dbReference type="EMBL" id="CRK87717.1"/>
    </source>
</evidence>
<proteinExistence type="inferred from homology"/>
<evidence type="ECO:0000256" key="1">
    <source>
        <dbReference type="ARBA" id="ARBA00022490"/>
    </source>
</evidence>
<keyword evidence="4" id="KW-0949">S-adenosyl-L-methionine</keyword>
<feature type="non-terminal residue" evidence="6">
    <location>
        <position position="216"/>
    </location>
</feature>
<dbReference type="SUPFAM" id="SSF53335">
    <property type="entry name" value="S-adenosyl-L-methionine-dependent methyltransferases"/>
    <property type="match status" value="1"/>
</dbReference>
<keyword evidence="7" id="KW-1185">Reference proteome</keyword>
<gene>
    <name evidence="6" type="ORF">CLUMA_CG001507</name>
</gene>
<protein>
    <submittedName>
        <fullName evidence="6">CLUMA_CG001507, isoform A</fullName>
    </submittedName>
</protein>
<name>A0A1J1HI76_9DIPT</name>
<keyword evidence="2" id="KW-0489">Methyltransferase</keyword>
<evidence type="ECO:0000256" key="2">
    <source>
        <dbReference type="ARBA" id="ARBA00022603"/>
    </source>
</evidence>